<dbReference type="RefSeq" id="WP_126326751.1">
    <property type="nucleotide sequence ID" value="NZ_CAUJPY010000062.1"/>
</dbReference>
<evidence type="ECO:0000313" key="2">
    <source>
        <dbReference type="Proteomes" id="UP000279284"/>
    </source>
</evidence>
<keyword evidence="2" id="KW-1185">Reference proteome</keyword>
<dbReference type="PROSITE" id="PS51257">
    <property type="entry name" value="PROKAR_LIPOPROTEIN"/>
    <property type="match status" value="1"/>
</dbReference>
<name>A0A3S4QVA7_9NEIS</name>
<dbReference type="EMBL" id="LR134313">
    <property type="protein sequence ID" value="VEF02977.1"/>
    <property type="molecule type" value="Genomic_DNA"/>
</dbReference>
<dbReference type="KEGG" id="nci:NCTC10296_02080"/>
<evidence type="ECO:0008006" key="3">
    <source>
        <dbReference type="Google" id="ProtNLM"/>
    </source>
</evidence>
<evidence type="ECO:0000313" key="1">
    <source>
        <dbReference type="EMBL" id="VEF02977.1"/>
    </source>
</evidence>
<accession>A0A3S4QVA7</accession>
<dbReference type="Proteomes" id="UP000279284">
    <property type="component" value="Chromosome"/>
</dbReference>
<proteinExistence type="predicted"/>
<sequence>MIRNLSVLMLFLCGCSSNLIEEKTNLLDETKIQEVVSKEDLNLFINLQADEDVQYLIKSANAATVNGFRILYSKPGEIIIIKDKTVLARIGDKQRVFYNGNYAPIASNQVILKNNLLIYSNNHNDFIDYGIDGIDIVSKNDLPFFNHISDKDKAQKTASYVNGQLCRNLHPELSTAACCNGKGYRFSFESGWSEDPKITIKCKALN</sequence>
<reference evidence="1 2" key="1">
    <citation type="submission" date="2018-12" db="EMBL/GenBank/DDBJ databases">
        <authorList>
            <consortium name="Pathogen Informatics"/>
        </authorList>
    </citation>
    <scope>NUCLEOTIDE SEQUENCE [LARGE SCALE GENOMIC DNA]</scope>
    <source>
        <strain evidence="1 2">NCTC10296</strain>
    </source>
</reference>
<protein>
    <recommendedName>
        <fullName evidence="3">Lipoprotein</fullName>
    </recommendedName>
</protein>
<organism evidence="1 2">
    <name type="scientific">Neisseria canis</name>
    <dbReference type="NCBI Taxonomy" id="493"/>
    <lineage>
        <taxon>Bacteria</taxon>
        <taxon>Pseudomonadati</taxon>
        <taxon>Pseudomonadota</taxon>
        <taxon>Betaproteobacteria</taxon>
        <taxon>Neisseriales</taxon>
        <taxon>Neisseriaceae</taxon>
        <taxon>Neisseria</taxon>
    </lineage>
</organism>
<dbReference type="AlphaFoldDB" id="A0A3S4QVA7"/>
<gene>
    <name evidence="1" type="ORF">NCTC10296_02080</name>
</gene>